<reference evidence="4 5" key="1">
    <citation type="submission" date="2017-05" db="EMBL/GenBank/DDBJ databases">
        <authorList>
            <person name="Varghese N."/>
            <person name="Submissions S."/>
        </authorList>
    </citation>
    <scope>NUCLEOTIDE SEQUENCE [LARGE SCALE GENOMIC DNA]</scope>
    <source>
        <strain evidence="4 5">DSM 18015</strain>
    </source>
</reference>
<dbReference type="InterPro" id="IPR002347">
    <property type="entry name" value="SDR_fam"/>
</dbReference>
<gene>
    <name evidence="4" type="ORF">SAMN05421679_105248</name>
</gene>
<dbReference type="SUPFAM" id="SSF51735">
    <property type="entry name" value="NAD(P)-binding Rossmann-fold domains"/>
    <property type="match status" value="1"/>
</dbReference>
<evidence type="ECO:0000256" key="3">
    <source>
        <dbReference type="RuleBase" id="RU000363"/>
    </source>
</evidence>
<organism evidence="4 5">
    <name type="scientific">Epilithonimonas pallida</name>
    <dbReference type="NCBI Taxonomy" id="373671"/>
    <lineage>
        <taxon>Bacteria</taxon>
        <taxon>Pseudomonadati</taxon>
        <taxon>Bacteroidota</taxon>
        <taxon>Flavobacteriia</taxon>
        <taxon>Flavobacteriales</taxon>
        <taxon>Weeksellaceae</taxon>
        <taxon>Chryseobacterium group</taxon>
        <taxon>Epilithonimonas</taxon>
    </lineage>
</organism>
<sequence>MKLSNNTILITGGTSGIGFEIVQQFYNLDNKLIVTSSNQHNLDELKIQFPKIEILLCDLSDSISVINLINQCLEKHNDINVVINNAGIQNNYNWLDEQDGHRKIEDEIRINFTSPMQIVYGLLPILALKQTAAIVNISSGLALAPKKSAPIYCATKAAIHNATKALRYQLENTTVKVFEILPPLVDTAMTEGRGKGKITPKQLVNEFLINFKKDRFESNIGRVKLLKFIQQILPKLADDLMKNG</sequence>
<evidence type="ECO:0000256" key="2">
    <source>
        <dbReference type="ARBA" id="ARBA00023002"/>
    </source>
</evidence>
<dbReference type="PRINTS" id="PR00081">
    <property type="entry name" value="GDHRDH"/>
</dbReference>
<keyword evidence="2" id="KW-0560">Oxidoreductase</keyword>
<dbReference type="Proteomes" id="UP001158050">
    <property type="component" value="Unassembled WGS sequence"/>
</dbReference>
<name>A0ABY1R5W3_9FLAO</name>
<dbReference type="Pfam" id="PF00106">
    <property type="entry name" value="adh_short"/>
    <property type="match status" value="1"/>
</dbReference>
<dbReference type="EMBL" id="FXUO01000005">
    <property type="protein sequence ID" value="SMP94062.1"/>
    <property type="molecule type" value="Genomic_DNA"/>
</dbReference>
<evidence type="ECO:0000256" key="1">
    <source>
        <dbReference type="ARBA" id="ARBA00006484"/>
    </source>
</evidence>
<protein>
    <submittedName>
        <fullName evidence="4">MFS transporter, DHA1 family, tetracycline resistance protein/uncharacterized oxidoreductase</fullName>
    </submittedName>
</protein>
<dbReference type="Gene3D" id="3.40.50.720">
    <property type="entry name" value="NAD(P)-binding Rossmann-like Domain"/>
    <property type="match status" value="1"/>
</dbReference>
<dbReference type="PANTHER" id="PTHR44196:SF1">
    <property type="entry name" value="DEHYDROGENASE_REDUCTASE SDR FAMILY MEMBER 7B"/>
    <property type="match status" value="1"/>
</dbReference>
<dbReference type="InterPro" id="IPR036291">
    <property type="entry name" value="NAD(P)-bd_dom_sf"/>
</dbReference>
<proteinExistence type="inferred from homology"/>
<comment type="similarity">
    <text evidence="1 3">Belongs to the short-chain dehydrogenases/reductases (SDR) family.</text>
</comment>
<evidence type="ECO:0000313" key="5">
    <source>
        <dbReference type="Proteomes" id="UP001158050"/>
    </source>
</evidence>
<dbReference type="PANTHER" id="PTHR44196">
    <property type="entry name" value="DEHYDROGENASE/REDUCTASE SDR FAMILY MEMBER 7B"/>
    <property type="match status" value="1"/>
</dbReference>
<comment type="caution">
    <text evidence="4">The sequence shown here is derived from an EMBL/GenBank/DDBJ whole genome shotgun (WGS) entry which is preliminary data.</text>
</comment>
<keyword evidence="5" id="KW-1185">Reference proteome</keyword>
<accession>A0ABY1R5W3</accession>
<dbReference type="PRINTS" id="PR00080">
    <property type="entry name" value="SDRFAMILY"/>
</dbReference>
<evidence type="ECO:0000313" key="4">
    <source>
        <dbReference type="EMBL" id="SMP94062.1"/>
    </source>
</evidence>
<dbReference type="RefSeq" id="WP_283417080.1">
    <property type="nucleotide sequence ID" value="NZ_FXUO01000005.1"/>
</dbReference>